<dbReference type="InterPro" id="IPR001387">
    <property type="entry name" value="Cro/C1-type_HTH"/>
</dbReference>
<dbReference type="Pfam" id="PF01381">
    <property type="entry name" value="HTH_3"/>
    <property type="match status" value="1"/>
</dbReference>
<dbReference type="CDD" id="cd00093">
    <property type="entry name" value="HTH_XRE"/>
    <property type="match status" value="1"/>
</dbReference>
<evidence type="ECO:0000259" key="2">
    <source>
        <dbReference type="PROSITE" id="PS50943"/>
    </source>
</evidence>
<dbReference type="SMART" id="SM00530">
    <property type="entry name" value="HTH_XRE"/>
    <property type="match status" value="1"/>
</dbReference>
<proteinExistence type="predicted"/>
<dbReference type="GO" id="GO:0003677">
    <property type="term" value="F:DNA binding"/>
    <property type="evidence" value="ECO:0007669"/>
    <property type="project" value="UniProtKB-KW"/>
</dbReference>
<dbReference type="OrthoDB" id="680346at2"/>
<keyword evidence="1" id="KW-0238">DNA-binding</keyword>
<gene>
    <name evidence="3" type="ORF">FNW11_02955</name>
</gene>
<dbReference type="AlphaFoldDB" id="A0A553BW61"/>
<organism evidence="3 4">
    <name type="scientific">Flavobacterium gawalongense</name>
    <dbReference type="NCBI Taxonomy" id="2594432"/>
    <lineage>
        <taxon>Bacteria</taxon>
        <taxon>Pseudomonadati</taxon>
        <taxon>Bacteroidota</taxon>
        <taxon>Flavobacteriia</taxon>
        <taxon>Flavobacteriales</taxon>
        <taxon>Flavobacteriaceae</taxon>
        <taxon>Flavobacterium</taxon>
    </lineage>
</organism>
<name>A0A553BW61_9FLAO</name>
<evidence type="ECO:0000313" key="4">
    <source>
        <dbReference type="Proteomes" id="UP000318669"/>
    </source>
</evidence>
<evidence type="ECO:0000256" key="1">
    <source>
        <dbReference type="ARBA" id="ARBA00023125"/>
    </source>
</evidence>
<dbReference type="SUPFAM" id="SSF47413">
    <property type="entry name" value="lambda repressor-like DNA-binding domains"/>
    <property type="match status" value="1"/>
</dbReference>
<reference evidence="3 4" key="1">
    <citation type="submission" date="2019-07" db="EMBL/GenBank/DDBJ databases">
        <title>Novel species of Flavobacterium.</title>
        <authorList>
            <person name="Liu Q."/>
            <person name="Xin Y.-H."/>
        </authorList>
    </citation>
    <scope>NUCLEOTIDE SEQUENCE [LARGE SCALE GENOMIC DNA]</scope>
    <source>
        <strain evidence="3 4">GSR22</strain>
    </source>
</reference>
<protein>
    <submittedName>
        <fullName evidence="3">Helix-turn-helix transcriptional regulator</fullName>
    </submittedName>
</protein>
<dbReference type="GO" id="GO:0003700">
    <property type="term" value="F:DNA-binding transcription factor activity"/>
    <property type="evidence" value="ECO:0007669"/>
    <property type="project" value="TreeGrafter"/>
</dbReference>
<accession>A0A553BW61</accession>
<comment type="caution">
    <text evidence="3">The sequence shown here is derived from an EMBL/GenBank/DDBJ whole genome shotgun (WGS) entry which is preliminary data.</text>
</comment>
<dbReference type="Gene3D" id="1.10.260.40">
    <property type="entry name" value="lambda repressor-like DNA-binding domains"/>
    <property type="match status" value="1"/>
</dbReference>
<dbReference type="InterPro" id="IPR050807">
    <property type="entry name" value="TransReg_Diox_bact_type"/>
</dbReference>
<dbReference type="Proteomes" id="UP000318669">
    <property type="component" value="Unassembled WGS sequence"/>
</dbReference>
<sequence>MNNQDKKSILITFGANLRQLRLAKGFTQEKLANELGVEISQISRIERGVINTSITTLYSISKVLNVDISEFFVFDAN</sequence>
<dbReference type="GO" id="GO:0005829">
    <property type="term" value="C:cytosol"/>
    <property type="evidence" value="ECO:0007669"/>
    <property type="project" value="TreeGrafter"/>
</dbReference>
<feature type="domain" description="HTH cro/C1-type" evidence="2">
    <location>
        <begin position="17"/>
        <end position="71"/>
    </location>
</feature>
<dbReference type="PROSITE" id="PS50943">
    <property type="entry name" value="HTH_CROC1"/>
    <property type="match status" value="1"/>
</dbReference>
<dbReference type="RefSeq" id="WP_144064487.1">
    <property type="nucleotide sequence ID" value="NZ_VJZL01000003.1"/>
</dbReference>
<evidence type="ECO:0000313" key="3">
    <source>
        <dbReference type="EMBL" id="TRX12511.1"/>
    </source>
</evidence>
<dbReference type="PANTHER" id="PTHR46797:SF1">
    <property type="entry name" value="METHYLPHOSPHONATE SYNTHASE"/>
    <property type="match status" value="1"/>
</dbReference>
<dbReference type="EMBL" id="VJZL01000003">
    <property type="protein sequence ID" value="TRX12511.1"/>
    <property type="molecule type" value="Genomic_DNA"/>
</dbReference>
<dbReference type="InterPro" id="IPR010982">
    <property type="entry name" value="Lambda_DNA-bd_dom_sf"/>
</dbReference>
<dbReference type="PANTHER" id="PTHR46797">
    <property type="entry name" value="HTH-TYPE TRANSCRIPTIONAL REGULATOR"/>
    <property type="match status" value="1"/>
</dbReference>